<proteinExistence type="predicted"/>
<accession>A0A8J3I5T3</accession>
<comment type="caution">
    <text evidence="1">The sequence shown here is derived from an EMBL/GenBank/DDBJ whole genome shotgun (WGS) entry which is preliminary data.</text>
</comment>
<gene>
    <name evidence="1" type="ORF">KSX_40820</name>
</gene>
<evidence type="ECO:0000313" key="2">
    <source>
        <dbReference type="Proteomes" id="UP000612362"/>
    </source>
</evidence>
<protein>
    <submittedName>
        <fullName evidence="1">Uncharacterized protein</fullName>
    </submittedName>
</protein>
<organism evidence="1 2">
    <name type="scientific">Ktedonospora formicarum</name>
    <dbReference type="NCBI Taxonomy" id="2778364"/>
    <lineage>
        <taxon>Bacteria</taxon>
        <taxon>Bacillati</taxon>
        <taxon>Chloroflexota</taxon>
        <taxon>Ktedonobacteria</taxon>
        <taxon>Ktedonobacterales</taxon>
        <taxon>Ktedonobacteraceae</taxon>
        <taxon>Ktedonospora</taxon>
    </lineage>
</organism>
<dbReference type="AlphaFoldDB" id="A0A8J3I5T3"/>
<sequence>MMVRLNVNSGERLALFMLKCARAIEERSPFYNLVGPVVLEKRLGGYCFARAPPWQQSANCWSDQAKPLRVFP</sequence>
<name>A0A8J3I5T3_9CHLR</name>
<keyword evidence="2" id="KW-1185">Reference proteome</keyword>
<dbReference type="Proteomes" id="UP000612362">
    <property type="component" value="Unassembled WGS sequence"/>
</dbReference>
<reference evidence="1" key="1">
    <citation type="submission" date="2020-10" db="EMBL/GenBank/DDBJ databases">
        <title>Taxonomic study of unclassified bacteria belonging to the class Ktedonobacteria.</title>
        <authorList>
            <person name="Yabe S."/>
            <person name="Wang C.M."/>
            <person name="Zheng Y."/>
            <person name="Sakai Y."/>
            <person name="Cavaletti L."/>
            <person name="Monciardini P."/>
            <person name="Donadio S."/>
        </authorList>
    </citation>
    <scope>NUCLEOTIDE SEQUENCE</scope>
    <source>
        <strain evidence="1">SOSP1-1</strain>
    </source>
</reference>
<evidence type="ECO:0000313" key="1">
    <source>
        <dbReference type="EMBL" id="GHO45919.1"/>
    </source>
</evidence>
<dbReference type="EMBL" id="BNJF01000002">
    <property type="protein sequence ID" value="GHO45919.1"/>
    <property type="molecule type" value="Genomic_DNA"/>
</dbReference>